<proteinExistence type="inferred from homology"/>
<dbReference type="PRINTS" id="PR00864">
    <property type="entry name" value="PREPILNPTASE"/>
</dbReference>
<dbReference type="Proteomes" id="UP000220246">
    <property type="component" value="Unassembled WGS sequence"/>
</dbReference>
<feature type="domain" description="Prepilin type IV endopeptidase peptidase" evidence="11">
    <location>
        <begin position="140"/>
        <end position="247"/>
    </location>
</feature>
<dbReference type="InterPro" id="IPR010627">
    <property type="entry name" value="Prepilin_pept_A24_N"/>
</dbReference>
<comment type="catalytic activity">
    <reaction evidence="9">
        <text>Typically cleaves a -Gly-|-Phe- bond to release an N-terminal, basic peptide of 5-8 residues from type IV prepilin, and then N-methylates the new N-terminal amino group, the methyl donor being S-adenosyl-L-methionine.</text>
        <dbReference type="EC" id="3.4.23.43"/>
    </reaction>
</comment>
<feature type="transmembrane region" description="Helical" evidence="10">
    <location>
        <begin position="134"/>
        <end position="150"/>
    </location>
</feature>
<dbReference type="GO" id="GO:0004190">
    <property type="term" value="F:aspartic-type endopeptidase activity"/>
    <property type="evidence" value="ECO:0007669"/>
    <property type="project" value="UniProtKB-EC"/>
</dbReference>
<dbReference type="GO" id="GO:0006465">
    <property type="term" value="P:signal peptide processing"/>
    <property type="evidence" value="ECO:0007669"/>
    <property type="project" value="TreeGrafter"/>
</dbReference>
<evidence type="ECO:0000256" key="10">
    <source>
        <dbReference type="SAM" id="Phobius"/>
    </source>
</evidence>
<dbReference type="InterPro" id="IPR050882">
    <property type="entry name" value="Prepilin_peptidase/N-MTase"/>
</dbReference>
<dbReference type="PANTHER" id="PTHR30487:SF0">
    <property type="entry name" value="PREPILIN LEADER PEPTIDASE_N-METHYLTRANSFERASE-RELATED"/>
    <property type="match status" value="1"/>
</dbReference>
<dbReference type="GeneID" id="80800251"/>
<reference evidence="14" key="1">
    <citation type="submission" date="2017-09" db="EMBL/GenBank/DDBJ databases">
        <title>FDA dAtabase for Regulatory Grade micrObial Sequences (FDA-ARGOS): Supporting development and validation of Infectious Disease Dx tests.</title>
        <authorList>
            <person name="Minogue T."/>
            <person name="Wolcott M."/>
            <person name="Wasieloski L."/>
            <person name="Aguilar W."/>
            <person name="Moore D."/>
            <person name="Tallon L."/>
            <person name="Sadzewicz L."/>
            <person name="Ott S."/>
            <person name="Zhao X."/>
            <person name="Nagaraj S."/>
            <person name="Vavikolanu K."/>
            <person name="Aluvathingal J."/>
            <person name="Nadendla S."/>
            <person name="Sichtig H."/>
        </authorList>
    </citation>
    <scope>NUCLEOTIDE SEQUENCE [LARGE SCALE GENOMIC DNA]</scope>
    <source>
        <strain evidence="14">FDAARGOS_394</strain>
    </source>
</reference>
<evidence type="ECO:0000259" key="12">
    <source>
        <dbReference type="Pfam" id="PF06750"/>
    </source>
</evidence>
<keyword evidence="9" id="KW-0645">Protease</keyword>
<evidence type="ECO:0000256" key="2">
    <source>
        <dbReference type="ARBA" id="ARBA00005801"/>
    </source>
</evidence>
<keyword evidence="9" id="KW-0489">Methyltransferase</keyword>
<feature type="transmembrane region" description="Helical" evidence="10">
    <location>
        <begin position="186"/>
        <end position="207"/>
    </location>
</feature>
<name>A0A2A7USR3_COMTR</name>
<evidence type="ECO:0000313" key="14">
    <source>
        <dbReference type="Proteomes" id="UP000220246"/>
    </source>
</evidence>
<dbReference type="STRING" id="1219032.GCA_001515545_03432"/>
<keyword evidence="9" id="KW-0378">Hydrolase</keyword>
<dbReference type="GO" id="GO:0032259">
    <property type="term" value="P:methylation"/>
    <property type="evidence" value="ECO:0007669"/>
    <property type="project" value="UniProtKB-KW"/>
</dbReference>
<evidence type="ECO:0000313" key="13">
    <source>
        <dbReference type="EMBL" id="PEH88307.1"/>
    </source>
</evidence>
<evidence type="ECO:0000256" key="8">
    <source>
        <dbReference type="RuleBase" id="RU003793"/>
    </source>
</evidence>
<sequence length="293" mass="31327">MELVWGLEACGAALLGLLVGSFLTTVIHRLPRMMDQDFAAECAAHHQTHCHCGAMGADAAATAPLTLTRPRSHCPHCSQSIAWHDRIPVLSYLVLRGRCRSCHTRISLRYPLVELATAAGFAFCTARWGFSPTGLAWCGFSAALLTLALIDWDTELLPDSITLPLVWAGVLASALAWTGVALPDAVFGAAAGYLSLWLVYWGCKLLTGKEGMGYGDFKLFAALGAWLGWQALVPLLLIASLSSVLVALPMLLFQRLREGGYIPFGPFLAGAGFAAMVFGSDTVLRSLFALAGM</sequence>
<dbReference type="GO" id="GO:0005886">
    <property type="term" value="C:plasma membrane"/>
    <property type="evidence" value="ECO:0007669"/>
    <property type="project" value="UniProtKB-SubCell"/>
</dbReference>
<keyword evidence="14" id="KW-1185">Reference proteome</keyword>
<feature type="transmembrane region" description="Helical" evidence="10">
    <location>
        <begin position="219"/>
        <end position="252"/>
    </location>
</feature>
<keyword evidence="9" id="KW-0808">Transferase</keyword>
<evidence type="ECO:0000256" key="7">
    <source>
        <dbReference type="ARBA" id="ARBA00023136"/>
    </source>
</evidence>
<feature type="domain" description="Prepilin peptidase A24 N-terminal" evidence="12">
    <location>
        <begin position="14"/>
        <end position="127"/>
    </location>
</feature>
<dbReference type="Pfam" id="PF06750">
    <property type="entry name" value="A24_N_bact"/>
    <property type="match status" value="1"/>
</dbReference>
<feature type="transmembrane region" description="Helical" evidence="10">
    <location>
        <begin position="162"/>
        <end position="180"/>
    </location>
</feature>
<accession>A0A2A7USR3</accession>
<comment type="subcellular location">
    <subcellularLocation>
        <location evidence="1">Cell inner membrane</location>
        <topology evidence="1">Multi-pass membrane protein</topology>
    </subcellularLocation>
    <subcellularLocation>
        <location evidence="9">Cell membrane</location>
        <topology evidence="9">Multi-pass membrane protein</topology>
    </subcellularLocation>
</comment>
<gene>
    <name evidence="13" type="ORF">CRM82_06550</name>
</gene>
<dbReference type="OrthoDB" id="9789291at2"/>
<dbReference type="RefSeq" id="WP_066540525.1">
    <property type="nucleotide sequence ID" value="NZ_DALZSI010000002.1"/>
</dbReference>
<keyword evidence="4" id="KW-0997">Cell inner membrane</keyword>
<dbReference type="GO" id="GO:0008168">
    <property type="term" value="F:methyltransferase activity"/>
    <property type="evidence" value="ECO:0007669"/>
    <property type="project" value="UniProtKB-KW"/>
</dbReference>
<evidence type="ECO:0000256" key="1">
    <source>
        <dbReference type="ARBA" id="ARBA00004429"/>
    </source>
</evidence>
<protein>
    <recommendedName>
        <fullName evidence="9">Prepilin leader peptidase/N-methyltransferase</fullName>
        <ecNumber evidence="9">2.1.1.-</ecNumber>
        <ecNumber evidence="9">3.4.23.43</ecNumber>
    </recommendedName>
</protein>
<dbReference type="Pfam" id="PF01478">
    <property type="entry name" value="Peptidase_A24"/>
    <property type="match status" value="1"/>
</dbReference>
<comment type="function">
    <text evidence="9">Plays an essential role in type IV pili and type II pseudopili formation by proteolytically removing the leader sequence from substrate proteins and subsequently monomethylating the alpha-amino group of the newly exposed N-terminal phenylalanine.</text>
</comment>
<evidence type="ECO:0000256" key="4">
    <source>
        <dbReference type="ARBA" id="ARBA00022519"/>
    </source>
</evidence>
<dbReference type="EC" id="3.4.23.43" evidence="9"/>
<keyword evidence="5 9" id="KW-0812">Transmembrane</keyword>
<keyword evidence="7 10" id="KW-0472">Membrane</keyword>
<dbReference type="EMBL" id="PDEA01000001">
    <property type="protein sequence ID" value="PEH88307.1"/>
    <property type="molecule type" value="Genomic_DNA"/>
</dbReference>
<keyword evidence="6 10" id="KW-1133">Transmembrane helix</keyword>
<feature type="transmembrane region" description="Helical" evidence="10">
    <location>
        <begin position="6"/>
        <end position="27"/>
    </location>
</feature>
<evidence type="ECO:0000256" key="9">
    <source>
        <dbReference type="RuleBase" id="RU003794"/>
    </source>
</evidence>
<dbReference type="AlphaFoldDB" id="A0A2A7USR3"/>
<dbReference type="Gene3D" id="1.20.120.1220">
    <property type="match status" value="1"/>
</dbReference>
<evidence type="ECO:0000256" key="3">
    <source>
        <dbReference type="ARBA" id="ARBA00022475"/>
    </source>
</evidence>
<dbReference type="InterPro" id="IPR000045">
    <property type="entry name" value="Prepilin_IV_endopep_pep"/>
</dbReference>
<evidence type="ECO:0000256" key="6">
    <source>
        <dbReference type="ARBA" id="ARBA00022989"/>
    </source>
</evidence>
<keyword evidence="3" id="KW-1003">Cell membrane</keyword>
<dbReference type="PANTHER" id="PTHR30487">
    <property type="entry name" value="TYPE 4 PREPILIN-LIKE PROTEINS LEADER PEPTIDE-PROCESSING ENZYME"/>
    <property type="match status" value="1"/>
</dbReference>
<comment type="similarity">
    <text evidence="2 8">Belongs to the peptidase A24 family.</text>
</comment>
<comment type="caution">
    <text evidence="13">The sequence shown here is derived from an EMBL/GenBank/DDBJ whole genome shotgun (WGS) entry which is preliminary data.</text>
</comment>
<keyword evidence="9" id="KW-0511">Multifunctional enzyme</keyword>
<feature type="transmembrane region" description="Helical" evidence="10">
    <location>
        <begin position="264"/>
        <end position="284"/>
    </location>
</feature>
<dbReference type="EC" id="2.1.1.-" evidence="9"/>
<dbReference type="InterPro" id="IPR014032">
    <property type="entry name" value="Peptidase_A24A_bac"/>
</dbReference>
<evidence type="ECO:0000256" key="5">
    <source>
        <dbReference type="ARBA" id="ARBA00022692"/>
    </source>
</evidence>
<evidence type="ECO:0000259" key="11">
    <source>
        <dbReference type="Pfam" id="PF01478"/>
    </source>
</evidence>
<organism evidence="13 14">
    <name type="scientific">Comamonas terrigena</name>
    <dbReference type="NCBI Taxonomy" id="32013"/>
    <lineage>
        <taxon>Bacteria</taxon>
        <taxon>Pseudomonadati</taxon>
        <taxon>Pseudomonadota</taxon>
        <taxon>Betaproteobacteria</taxon>
        <taxon>Burkholderiales</taxon>
        <taxon>Comamonadaceae</taxon>
        <taxon>Comamonas</taxon>
    </lineage>
</organism>